<reference evidence="19 20" key="1">
    <citation type="submission" date="2017-05" db="EMBL/GenBank/DDBJ databases">
        <title>Full genome sequence of Pseudorhodoplanes sinuspersici.</title>
        <authorList>
            <person name="Dastgheib S.M.M."/>
            <person name="Shavandi M."/>
            <person name="Tirandaz H."/>
        </authorList>
    </citation>
    <scope>NUCLEOTIDE SEQUENCE [LARGE SCALE GENOMIC DNA]</scope>
    <source>
        <strain evidence="19 20">RIPI110</strain>
    </source>
</reference>
<evidence type="ECO:0000256" key="14">
    <source>
        <dbReference type="PIRNR" id="PIRNR038455"/>
    </source>
</evidence>
<comment type="cofactor">
    <cofactor evidence="16">
        <name>heme</name>
        <dbReference type="ChEBI" id="CHEBI:30413"/>
    </cofactor>
    <text evidence="16">Binds 2 heme groups per subunit.</text>
</comment>
<keyword evidence="4 14" id="KW-0349">Heme</keyword>
<gene>
    <name evidence="19" type="ORF">CAK95_14975</name>
</gene>
<feature type="binding site" description="covalent" evidence="16">
    <location>
        <position position="195"/>
    </location>
    <ligand>
        <name>heme c</name>
        <dbReference type="ChEBI" id="CHEBI:61717"/>
        <label>2</label>
    </ligand>
</feature>
<dbReference type="InterPro" id="IPR036909">
    <property type="entry name" value="Cyt_c-like_dom_sf"/>
</dbReference>
<dbReference type="GO" id="GO:0016669">
    <property type="term" value="F:oxidoreductase activity, acting on a sulfur group of donors, cytochrome as acceptor"/>
    <property type="evidence" value="ECO:0007669"/>
    <property type="project" value="InterPro"/>
</dbReference>
<feature type="binding site" evidence="16">
    <location>
        <position position="236"/>
    </location>
    <ligand>
        <name>substrate</name>
    </ligand>
</feature>
<dbReference type="OrthoDB" id="7916986at2"/>
<dbReference type="EC" id="2.8.5.2" evidence="14"/>
<comment type="subcellular location">
    <subcellularLocation>
        <location evidence="1 14">Periplasm</location>
    </subcellularLocation>
</comment>
<dbReference type="KEGG" id="psin:CAK95_14975"/>
<keyword evidence="9 14" id="KW-0249">Electron transport</keyword>
<evidence type="ECO:0000256" key="2">
    <source>
        <dbReference type="ARBA" id="ARBA00011530"/>
    </source>
</evidence>
<evidence type="ECO:0000256" key="6">
    <source>
        <dbReference type="ARBA" id="ARBA00022723"/>
    </source>
</evidence>
<dbReference type="GO" id="GO:0020037">
    <property type="term" value="F:heme binding"/>
    <property type="evidence" value="ECO:0007669"/>
    <property type="project" value="InterPro"/>
</dbReference>
<name>A0A1W6ZT02_9HYPH</name>
<evidence type="ECO:0000256" key="10">
    <source>
        <dbReference type="ARBA" id="ARBA00023004"/>
    </source>
</evidence>
<evidence type="ECO:0000259" key="18">
    <source>
        <dbReference type="PROSITE" id="PS51007"/>
    </source>
</evidence>
<feature type="active site" description="Cysteine persulfide intermediate" evidence="15">
    <location>
        <position position="240"/>
    </location>
</feature>
<evidence type="ECO:0000256" key="16">
    <source>
        <dbReference type="PIRSR" id="PIRSR038455-2"/>
    </source>
</evidence>
<evidence type="ECO:0000313" key="20">
    <source>
        <dbReference type="Proteomes" id="UP000194137"/>
    </source>
</evidence>
<feature type="binding site" description="covalent" evidence="16">
    <location>
        <position position="94"/>
    </location>
    <ligand>
        <name>heme c</name>
        <dbReference type="ChEBI" id="CHEBI:61717"/>
        <label>1</label>
    </ligand>
</feature>
<evidence type="ECO:0000256" key="5">
    <source>
        <dbReference type="ARBA" id="ARBA00022679"/>
    </source>
</evidence>
<dbReference type="Proteomes" id="UP000194137">
    <property type="component" value="Chromosome"/>
</dbReference>
<keyword evidence="8 14" id="KW-0574">Periplasm</keyword>
<evidence type="ECO:0000256" key="7">
    <source>
        <dbReference type="ARBA" id="ARBA00022729"/>
    </source>
</evidence>
<dbReference type="STRING" id="1235591.CAK95_14975"/>
<proteinExistence type="inferred from homology"/>
<dbReference type="GO" id="GO:0070069">
    <property type="term" value="C:cytochrome complex"/>
    <property type="evidence" value="ECO:0007669"/>
    <property type="project" value="InterPro"/>
</dbReference>
<keyword evidence="6 14" id="KW-0479">Metal-binding</keyword>
<keyword evidence="20" id="KW-1185">Reference proteome</keyword>
<evidence type="ECO:0000256" key="15">
    <source>
        <dbReference type="PIRSR" id="PIRSR038455-1"/>
    </source>
</evidence>
<protein>
    <recommendedName>
        <fullName evidence="14">SoxAX cytochrome complex subunit A</fullName>
        <ecNumber evidence="14">2.8.5.2</ecNumber>
    </recommendedName>
    <alternativeName>
        <fullName evidence="14">Protein SoxA</fullName>
    </alternativeName>
    <alternativeName>
        <fullName evidence="14">Sulfur oxidizing protein A</fullName>
    </alternativeName>
    <alternativeName>
        <fullName evidence="14">Thiosulfate-oxidizing multienzyme system protein SoxA</fullName>
    </alternativeName>
</protein>
<dbReference type="Gene3D" id="1.10.760.10">
    <property type="entry name" value="Cytochrome c-like domain"/>
    <property type="match status" value="2"/>
</dbReference>
<dbReference type="EMBL" id="CP021112">
    <property type="protein sequence ID" value="ARQ00231.1"/>
    <property type="molecule type" value="Genomic_DNA"/>
</dbReference>
<comment type="similarity">
    <text evidence="11 14">Belongs to the SoxA family.</text>
</comment>
<evidence type="ECO:0000313" key="19">
    <source>
        <dbReference type="EMBL" id="ARQ00231.1"/>
    </source>
</evidence>
<dbReference type="NCBIfam" id="TIGR04484">
    <property type="entry name" value="thiosulf_SoxA"/>
    <property type="match status" value="1"/>
</dbReference>
<dbReference type="GO" id="GO:0019417">
    <property type="term" value="P:sulfur oxidation"/>
    <property type="evidence" value="ECO:0007669"/>
    <property type="project" value="InterPro"/>
</dbReference>
<evidence type="ECO:0000256" key="3">
    <source>
        <dbReference type="ARBA" id="ARBA00022448"/>
    </source>
</evidence>
<dbReference type="AlphaFoldDB" id="A0A1W6ZT02"/>
<feature type="binding site" description="axial binding residue" evidence="17">
    <location>
        <position position="98"/>
    </location>
    <ligand>
        <name>heme c</name>
        <dbReference type="ChEBI" id="CHEBI:61717"/>
        <label>1</label>
    </ligand>
    <ligandPart>
        <name>Fe</name>
        <dbReference type="ChEBI" id="CHEBI:18248"/>
    </ligandPart>
</feature>
<dbReference type="PIRSF" id="PIRSF038455">
    <property type="entry name" value="SoxA"/>
    <property type="match status" value="1"/>
</dbReference>
<keyword evidence="5 14" id="KW-0808">Transferase</keyword>
<evidence type="ECO:0000256" key="12">
    <source>
        <dbReference type="ARBA" id="ARBA00048077"/>
    </source>
</evidence>
<evidence type="ECO:0000256" key="9">
    <source>
        <dbReference type="ARBA" id="ARBA00022982"/>
    </source>
</evidence>
<dbReference type="GO" id="GO:0016740">
    <property type="term" value="F:transferase activity"/>
    <property type="evidence" value="ECO:0007669"/>
    <property type="project" value="UniProtKB-KW"/>
</dbReference>
<comment type="subunit">
    <text evidence="2 14">Heterodimer of SoxA and SoxX.</text>
</comment>
<evidence type="ECO:0000256" key="8">
    <source>
        <dbReference type="ARBA" id="ARBA00022764"/>
    </source>
</evidence>
<dbReference type="InterPro" id="IPR025710">
    <property type="entry name" value="SoxA"/>
</dbReference>
<dbReference type="PROSITE" id="PS51007">
    <property type="entry name" value="CYTC"/>
    <property type="match status" value="1"/>
</dbReference>
<dbReference type="Pfam" id="PF21342">
    <property type="entry name" value="SoxA-TsdA_cyt-c"/>
    <property type="match status" value="2"/>
</dbReference>
<dbReference type="GO" id="GO:0009055">
    <property type="term" value="F:electron transfer activity"/>
    <property type="evidence" value="ECO:0007669"/>
    <property type="project" value="InterPro"/>
</dbReference>
<feature type="domain" description="Cytochrome c" evidence="18">
    <location>
        <begin position="74"/>
        <end position="160"/>
    </location>
</feature>
<accession>A0A1W6ZT02</accession>
<dbReference type="GO" id="GO:0042597">
    <property type="term" value="C:periplasmic space"/>
    <property type="evidence" value="ECO:0007669"/>
    <property type="project" value="UniProtKB-SubCell"/>
</dbReference>
<keyword evidence="10 14" id="KW-0408">Iron</keyword>
<organism evidence="19 20">
    <name type="scientific">Pseudorhodoplanes sinuspersici</name>
    <dbReference type="NCBI Taxonomy" id="1235591"/>
    <lineage>
        <taxon>Bacteria</taxon>
        <taxon>Pseudomonadati</taxon>
        <taxon>Pseudomonadota</taxon>
        <taxon>Alphaproteobacteria</taxon>
        <taxon>Hyphomicrobiales</taxon>
        <taxon>Pseudorhodoplanes</taxon>
    </lineage>
</organism>
<feature type="binding site" description="axial binding residue" evidence="17">
    <location>
        <position position="199"/>
    </location>
    <ligand>
        <name>heme c</name>
        <dbReference type="ChEBI" id="CHEBI:61717"/>
        <label>2</label>
    </ligand>
    <ligandPart>
        <name>Fe</name>
        <dbReference type="ChEBI" id="CHEBI:18248"/>
    </ligandPart>
</feature>
<keyword evidence="3 14" id="KW-0813">Transport</keyword>
<evidence type="ECO:0000256" key="13">
    <source>
        <dbReference type="ARBA" id="ARBA00048423"/>
    </source>
</evidence>
<evidence type="ECO:0000256" key="1">
    <source>
        <dbReference type="ARBA" id="ARBA00004418"/>
    </source>
</evidence>
<feature type="binding site" description="covalent" evidence="16">
    <location>
        <position position="97"/>
    </location>
    <ligand>
        <name>heme c</name>
        <dbReference type="ChEBI" id="CHEBI:61717"/>
        <label>1</label>
    </ligand>
</feature>
<feature type="binding site" description="covalent" evidence="16">
    <location>
        <position position="198"/>
    </location>
    <ligand>
        <name>heme c</name>
        <dbReference type="ChEBI" id="CHEBI:61717"/>
        <label>2</label>
    </ligand>
</feature>
<comment type="catalytic activity">
    <reaction evidence="13 14">
        <text>S-sulfanyl-L-cysteinyl-[SoxY protein] + thiosulfate + 2 Fe(III)-[cytochrome c] = S-(2-sulfodisulfanyl)-L-cysteinyl-[SoxY protein] + 2 Fe(II)-[cytochrome c] + 2 H(+)</text>
        <dbReference type="Rhea" id="RHEA:51224"/>
        <dbReference type="Rhea" id="RHEA-COMP:10350"/>
        <dbReference type="Rhea" id="RHEA-COMP:14399"/>
        <dbReference type="Rhea" id="RHEA-COMP:14689"/>
        <dbReference type="Rhea" id="RHEA-COMP:14690"/>
        <dbReference type="ChEBI" id="CHEBI:15378"/>
        <dbReference type="ChEBI" id="CHEBI:29033"/>
        <dbReference type="ChEBI" id="CHEBI:29034"/>
        <dbReference type="ChEBI" id="CHEBI:33542"/>
        <dbReference type="ChEBI" id="CHEBI:61963"/>
        <dbReference type="ChEBI" id="CHEBI:140664"/>
        <dbReference type="EC" id="2.8.5.2"/>
    </reaction>
</comment>
<sequence>MDRRQRLHTGSLGQDHGRMNGRLLAASVVAGLLVFAAALSAAEIPLDQRRSSYEDMSRDNKAMQDDDTTNPAMLFVLDGEALWNAKAGASGKSCADCHGDAATSMKGVAARYPAFDGGNGQPVNLEQRINISREQDQKSPPLAYESRELLALTAYIAMQSRGEPIAQFDDPRLKPFLEKGSAMFHQRQGQLNLSCAQCHDDNWGKSLAGNIIPQAHPTGYPIYRLEWQNLGSLQRRLRNCMTGIRAEPYPLGAPEYVDLELFLMWRARGMTMDAPGVRP</sequence>
<comment type="catalytic activity">
    <reaction evidence="12 14">
        <text>L-cysteinyl-[SoxY protein] + thiosulfate + 2 Fe(III)-[cytochrome c] = S-sulfosulfanyl-L-cysteinyl-[SoxY protein] + 2 Fe(II)-[cytochrome c] + 2 H(+)</text>
        <dbReference type="Rhea" id="RHEA:56720"/>
        <dbReference type="Rhea" id="RHEA-COMP:10350"/>
        <dbReference type="Rhea" id="RHEA-COMP:14328"/>
        <dbReference type="Rhea" id="RHEA-COMP:14399"/>
        <dbReference type="Rhea" id="RHEA-COMP:14691"/>
        <dbReference type="ChEBI" id="CHEBI:15378"/>
        <dbReference type="ChEBI" id="CHEBI:29033"/>
        <dbReference type="ChEBI" id="CHEBI:29034"/>
        <dbReference type="ChEBI" id="CHEBI:29950"/>
        <dbReference type="ChEBI" id="CHEBI:33542"/>
        <dbReference type="ChEBI" id="CHEBI:139321"/>
        <dbReference type="EC" id="2.8.5.2"/>
    </reaction>
</comment>
<keyword evidence="7" id="KW-0732">Signal</keyword>
<dbReference type="InterPro" id="IPR009056">
    <property type="entry name" value="Cyt_c-like_dom"/>
</dbReference>
<evidence type="ECO:0000256" key="17">
    <source>
        <dbReference type="PIRSR" id="PIRSR038455-3"/>
    </source>
</evidence>
<feature type="binding site" description="axial binding residue" evidence="17">
    <location>
        <position position="240"/>
    </location>
    <ligand>
        <name>heme c</name>
        <dbReference type="ChEBI" id="CHEBI:61717"/>
        <label>2</label>
    </ligand>
    <ligandPart>
        <name>Fe</name>
        <dbReference type="ChEBI" id="CHEBI:18248"/>
    </ligandPart>
</feature>
<dbReference type="GO" id="GO:0046872">
    <property type="term" value="F:metal ion binding"/>
    <property type="evidence" value="ECO:0007669"/>
    <property type="project" value="UniProtKB-KW"/>
</dbReference>
<evidence type="ECO:0000256" key="4">
    <source>
        <dbReference type="ARBA" id="ARBA00022617"/>
    </source>
</evidence>
<dbReference type="SUPFAM" id="SSF46626">
    <property type="entry name" value="Cytochrome c"/>
    <property type="match status" value="2"/>
</dbReference>
<evidence type="ECO:0000256" key="11">
    <source>
        <dbReference type="ARBA" id="ARBA00025746"/>
    </source>
</evidence>